<evidence type="ECO:0000256" key="3">
    <source>
        <dbReference type="ARBA" id="ARBA00023002"/>
    </source>
</evidence>
<accession>A0A9P9D7U9</accession>
<proteinExistence type="inferred from homology"/>
<gene>
    <name evidence="5" type="ORF">B0J11DRAFT_129915</name>
</gene>
<comment type="caution">
    <text evidence="5">The sequence shown here is derived from an EMBL/GenBank/DDBJ whole genome shotgun (WGS) entry which is preliminary data.</text>
</comment>
<keyword evidence="3" id="KW-0560">Oxidoreductase</keyword>
<keyword evidence="2" id="KW-0521">NADP</keyword>
<dbReference type="PRINTS" id="PR00081">
    <property type="entry name" value="GDHRDH"/>
</dbReference>
<evidence type="ECO:0000313" key="6">
    <source>
        <dbReference type="Proteomes" id="UP000700596"/>
    </source>
</evidence>
<dbReference type="EMBL" id="JAGMWT010000017">
    <property type="protein sequence ID" value="KAH7114204.1"/>
    <property type="molecule type" value="Genomic_DNA"/>
</dbReference>
<evidence type="ECO:0000256" key="2">
    <source>
        <dbReference type="ARBA" id="ARBA00022857"/>
    </source>
</evidence>
<dbReference type="InterPro" id="IPR036291">
    <property type="entry name" value="NAD(P)-bd_dom_sf"/>
</dbReference>
<dbReference type="PRINTS" id="PR00080">
    <property type="entry name" value="SDRFAMILY"/>
</dbReference>
<dbReference type="OrthoDB" id="191139at2759"/>
<comment type="similarity">
    <text evidence="1 4">Belongs to the short-chain dehydrogenases/reductases (SDR) family.</text>
</comment>
<name>A0A9P9D7U9_9PLEO</name>
<protein>
    <submittedName>
        <fullName evidence="5">NAD-P-binding protein</fullName>
    </submittedName>
</protein>
<dbReference type="PANTHER" id="PTHR24320">
    <property type="entry name" value="RETINOL DEHYDROGENASE"/>
    <property type="match status" value="1"/>
</dbReference>
<dbReference type="Proteomes" id="UP000700596">
    <property type="component" value="Unassembled WGS sequence"/>
</dbReference>
<organism evidence="5 6">
    <name type="scientific">Dendryphion nanum</name>
    <dbReference type="NCBI Taxonomy" id="256645"/>
    <lineage>
        <taxon>Eukaryota</taxon>
        <taxon>Fungi</taxon>
        <taxon>Dikarya</taxon>
        <taxon>Ascomycota</taxon>
        <taxon>Pezizomycotina</taxon>
        <taxon>Dothideomycetes</taxon>
        <taxon>Pleosporomycetidae</taxon>
        <taxon>Pleosporales</taxon>
        <taxon>Torulaceae</taxon>
        <taxon>Dendryphion</taxon>
    </lineage>
</organism>
<reference evidence="5" key="1">
    <citation type="journal article" date="2021" name="Nat. Commun.">
        <title>Genetic determinants of endophytism in the Arabidopsis root mycobiome.</title>
        <authorList>
            <person name="Mesny F."/>
            <person name="Miyauchi S."/>
            <person name="Thiergart T."/>
            <person name="Pickel B."/>
            <person name="Atanasova L."/>
            <person name="Karlsson M."/>
            <person name="Huettel B."/>
            <person name="Barry K.W."/>
            <person name="Haridas S."/>
            <person name="Chen C."/>
            <person name="Bauer D."/>
            <person name="Andreopoulos W."/>
            <person name="Pangilinan J."/>
            <person name="LaButti K."/>
            <person name="Riley R."/>
            <person name="Lipzen A."/>
            <person name="Clum A."/>
            <person name="Drula E."/>
            <person name="Henrissat B."/>
            <person name="Kohler A."/>
            <person name="Grigoriev I.V."/>
            <person name="Martin F.M."/>
            <person name="Hacquard S."/>
        </authorList>
    </citation>
    <scope>NUCLEOTIDE SEQUENCE</scope>
    <source>
        <strain evidence="5">MPI-CAGE-CH-0243</strain>
    </source>
</reference>
<evidence type="ECO:0000256" key="1">
    <source>
        <dbReference type="ARBA" id="ARBA00006484"/>
    </source>
</evidence>
<dbReference type="Gene3D" id="3.40.50.720">
    <property type="entry name" value="NAD(P)-binding Rossmann-like Domain"/>
    <property type="match status" value="1"/>
</dbReference>
<dbReference type="GO" id="GO:0016491">
    <property type="term" value="F:oxidoreductase activity"/>
    <property type="evidence" value="ECO:0007669"/>
    <property type="project" value="UniProtKB-KW"/>
</dbReference>
<dbReference type="Pfam" id="PF00106">
    <property type="entry name" value="adh_short"/>
    <property type="match status" value="1"/>
</dbReference>
<dbReference type="SUPFAM" id="SSF51735">
    <property type="entry name" value="NAD(P)-binding Rossmann-fold domains"/>
    <property type="match status" value="1"/>
</dbReference>
<dbReference type="PANTHER" id="PTHR24320:SF282">
    <property type="entry name" value="WW DOMAIN-CONTAINING OXIDOREDUCTASE"/>
    <property type="match status" value="1"/>
</dbReference>
<sequence>MTDHYERARPHQWALDELPSLTGKIALVTGANSPDSIGWHIAYNLALKGAKVYVGARSTEKAQSAIQAMVALSPDALPAGTLRPFVADLGNFRQVKEAAKEFISMENRLDILVNNAGILPRKLEFDSYGINISFSTNHLGPFLLTTTLLPLIIKTSSVNPDVRIVNVASTAALDAPESVAYTSVDEINADFGSEDEPLANYTRYGMTKLANVLFTSELQRRLSSIPITSSDPAAATILAMSLHPGGVATTGAIEYQGGPDSFVKGDSVTPFEGAITPLFAAAHPEPRENEKTFRGKFLLPWGGVKEVEKWNGDEAEKKARELWALSEKILEDIFSDTDRQ</sequence>
<dbReference type="AlphaFoldDB" id="A0A9P9D7U9"/>
<dbReference type="InterPro" id="IPR002347">
    <property type="entry name" value="SDR_fam"/>
</dbReference>
<evidence type="ECO:0000256" key="4">
    <source>
        <dbReference type="RuleBase" id="RU000363"/>
    </source>
</evidence>
<keyword evidence="6" id="KW-1185">Reference proteome</keyword>
<evidence type="ECO:0000313" key="5">
    <source>
        <dbReference type="EMBL" id="KAH7114204.1"/>
    </source>
</evidence>